<accession>A0A2M8W1E0</accession>
<feature type="transmembrane region" description="Helical" evidence="1">
    <location>
        <begin position="51"/>
        <end position="70"/>
    </location>
</feature>
<feature type="transmembrane region" description="Helical" evidence="1">
    <location>
        <begin position="90"/>
        <end position="111"/>
    </location>
</feature>
<sequence length="191" mass="20515">MTQIWRIYNGYIPFMLVGLAVWAATGYVVYRVRVRRGQPRAAERTVGDFLLSAYILGLLVVTMGPSSGAERSVELMPGSSLMDFVHKPDITAPLVEVLLNIAMWIPLPMLVGYRFPKLGAWPLLWVAVVGATTLEVLQLILGIGRATSVDDVLAAALGAGIGLGLRALFRSGRGRRAGHDEVRGEGATASA</sequence>
<evidence type="ECO:0000313" key="4">
    <source>
        <dbReference type="Proteomes" id="UP000231586"/>
    </source>
</evidence>
<keyword evidence="1" id="KW-0812">Transmembrane</keyword>
<dbReference type="OrthoDB" id="4822551at2"/>
<feature type="transmembrane region" description="Helical" evidence="1">
    <location>
        <begin position="123"/>
        <end position="146"/>
    </location>
</feature>
<dbReference type="InterPro" id="IPR006976">
    <property type="entry name" value="VanZ-like"/>
</dbReference>
<feature type="transmembrane region" description="Helical" evidence="1">
    <location>
        <begin position="12"/>
        <end position="30"/>
    </location>
</feature>
<evidence type="ECO:0000256" key="1">
    <source>
        <dbReference type="SAM" id="Phobius"/>
    </source>
</evidence>
<keyword evidence="1" id="KW-0472">Membrane</keyword>
<protein>
    <submittedName>
        <fullName evidence="3">VanZ like protein</fullName>
    </submittedName>
</protein>
<dbReference type="EMBL" id="PGTZ01000014">
    <property type="protein sequence ID" value="PJI84742.1"/>
    <property type="molecule type" value="Genomic_DNA"/>
</dbReference>
<comment type="caution">
    <text evidence="3">The sequence shown here is derived from an EMBL/GenBank/DDBJ whole genome shotgun (WGS) entry which is preliminary data.</text>
</comment>
<keyword evidence="4" id="KW-1185">Reference proteome</keyword>
<reference evidence="3 4" key="1">
    <citation type="submission" date="2017-11" db="EMBL/GenBank/DDBJ databases">
        <title>Genomic Encyclopedia of Archaeal and Bacterial Type Strains, Phase II (KMG-II): From Individual Species to Whole Genera.</title>
        <authorList>
            <person name="Goeker M."/>
        </authorList>
    </citation>
    <scope>NUCLEOTIDE SEQUENCE [LARGE SCALE GENOMIC DNA]</scope>
    <source>
        <strain evidence="3 4">DSM 22413</strain>
    </source>
</reference>
<dbReference type="RefSeq" id="WP_100351288.1">
    <property type="nucleotide sequence ID" value="NZ_PGTZ01000014.1"/>
</dbReference>
<name>A0A2M8W1E0_9MICO</name>
<gene>
    <name evidence="3" type="ORF">CLV34_3198</name>
</gene>
<dbReference type="Proteomes" id="UP000231586">
    <property type="component" value="Unassembled WGS sequence"/>
</dbReference>
<organism evidence="3 4">
    <name type="scientific">Luteimicrobium subarcticum</name>
    <dbReference type="NCBI Taxonomy" id="620910"/>
    <lineage>
        <taxon>Bacteria</taxon>
        <taxon>Bacillati</taxon>
        <taxon>Actinomycetota</taxon>
        <taxon>Actinomycetes</taxon>
        <taxon>Micrococcales</taxon>
        <taxon>Luteimicrobium</taxon>
    </lineage>
</organism>
<evidence type="ECO:0000259" key="2">
    <source>
        <dbReference type="Pfam" id="PF04892"/>
    </source>
</evidence>
<feature type="transmembrane region" description="Helical" evidence="1">
    <location>
        <begin position="152"/>
        <end position="169"/>
    </location>
</feature>
<keyword evidence="1" id="KW-1133">Transmembrane helix</keyword>
<proteinExistence type="predicted"/>
<dbReference type="AlphaFoldDB" id="A0A2M8W1E0"/>
<feature type="domain" description="VanZ-like" evidence="2">
    <location>
        <begin position="53"/>
        <end position="169"/>
    </location>
</feature>
<evidence type="ECO:0000313" key="3">
    <source>
        <dbReference type="EMBL" id="PJI84742.1"/>
    </source>
</evidence>
<dbReference type="Pfam" id="PF04892">
    <property type="entry name" value="VanZ"/>
    <property type="match status" value="1"/>
</dbReference>